<reference evidence="2" key="3">
    <citation type="journal article" date="2017" name="Nature">
        <title>Genome sequence of the progenitor of the wheat D genome Aegilops tauschii.</title>
        <authorList>
            <person name="Luo M.C."/>
            <person name="Gu Y.Q."/>
            <person name="Puiu D."/>
            <person name="Wang H."/>
            <person name="Twardziok S.O."/>
            <person name="Deal K.R."/>
            <person name="Huo N."/>
            <person name="Zhu T."/>
            <person name="Wang L."/>
            <person name="Wang Y."/>
            <person name="McGuire P.E."/>
            <person name="Liu S."/>
            <person name="Long H."/>
            <person name="Ramasamy R.K."/>
            <person name="Rodriguez J.C."/>
            <person name="Van S.L."/>
            <person name="Yuan L."/>
            <person name="Wang Z."/>
            <person name="Xia Z."/>
            <person name="Xiao L."/>
            <person name="Anderson O.D."/>
            <person name="Ouyang S."/>
            <person name="Liang Y."/>
            <person name="Zimin A.V."/>
            <person name="Pertea G."/>
            <person name="Qi P."/>
            <person name="Bennetzen J.L."/>
            <person name="Dai X."/>
            <person name="Dawson M.W."/>
            <person name="Muller H.G."/>
            <person name="Kugler K."/>
            <person name="Rivarola-Duarte L."/>
            <person name="Spannagl M."/>
            <person name="Mayer K.F.X."/>
            <person name="Lu F.H."/>
            <person name="Bevan M.W."/>
            <person name="Leroy P."/>
            <person name="Li P."/>
            <person name="You F.M."/>
            <person name="Sun Q."/>
            <person name="Liu Z."/>
            <person name="Lyons E."/>
            <person name="Wicker T."/>
            <person name="Salzberg S.L."/>
            <person name="Devos K.M."/>
            <person name="Dvorak J."/>
        </authorList>
    </citation>
    <scope>NUCLEOTIDE SEQUENCE [LARGE SCALE GENOMIC DNA]</scope>
    <source>
        <strain evidence="2">cv. AL8/78</strain>
    </source>
</reference>
<proteinExistence type="predicted"/>
<organism evidence="2 3">
    <name type="scientific">Aegilops tauschii subsp. strangulata</name>
    <name type="common">Goatgrass</name>
    <dbReference type="NCBI Taxonomy" id="200361"/>
    <lineage>
        <taxon>Eukaryota</taxon>
        <taxon>Viridiplantae</taxon>
        <taxon>Streptophyta</taxon>
        <taxon>Embryophyta</taxon>
        <taxon>Tracheophyta</taxon>
        <taxon>Spermatophyta</taxon>
        <taxon>Magnoliopsida</taxon>
        <taxon>Liliopsida</taxon>
        <taxon>Poales</taxon>
        <taxon>Poaceae</taxon>
        <taxon>BOP clade</taxon>
        <taxon>Pooideae</taxon>
        <taxon>Triticodae</taxon>
        <taxon>Triticeae</taxon>
        <taxon>Triticinae</taxon>
        <taxon>Aegilops</taxon>
    </lineage>
</organism>
<evidence type="ECO:0000313" key="3">
    <source>
        <dbReference type="Proteomes" id="UP000015105"/>
    </source>
</evidence>
<dbReference type="Pfam" id="PF03108">
    <property type="entry name" value="DBD_Tnp_Mut"/>
    <property type="match status" value="1"/>
</dbReference>
<protein>
    <recommendedName>
        <fullName evidence="1">Transposase MuDR plant domain-containing protein</fullName>
    </recommendedName>
</protein>
<reference evidence="2" key="5">
    <citation type="journal article" date="2021" name="G3 (Bethesda)">
        <title>Aegilops tauschii genome assembly Aet v5.0 features greater sequence contiguity and improved annotation.</title>
        <authorList>
            <person name="Wang L."/>
            <person name="Zhu T."/>
            <person name="Rodriguez J.C."/>
            <person name="Deal K.R."/>
            <person name="Dubcovsky J."/>
            <person name="McGuire P.E."/>
            <person name="Lux T."/>
            <person name="Spannagl M."/>
            <person name="Mayer K.F.X."/>
            <person name="Baldrich P."/>
            <person name="Meyers B.C."/>
            <person name="Huo N."/>
            <person name="Gu Y.Q."/>
            <person name="Zhou H."/>
            <person name="Devos K.M."/>
            <person name="Bennetzen J.L."/>
            <person name="Unver T."/>
            <person name="Budak H."/>
            <person name="Gulick P.J."/>
            <person name="Galiba G."/>
            <person name="Kalapos B."/>
            <person name="Nelson D.R."/>
            <person name="Li P."/>
            <person name="You F.M."/>
            <person name="Luo M.C."/>
            <person name="Dvorak J."/>
        </authorList>
    </citation>
    <scope>NUCLEOTIDE SEQUENCE [LARGE SCALE GENOMIC DNA]</scope>
    <source>
        <strain evidence="2">cv. AL8/78</strain>
    </source>
</reference>
<accession>A0A453PZA1</accession>
<evidence type="ECO:0000313" key="2">
    <source>
        <dbReference type="EnsemblPlants" id="AET6Gv20925200.1"/>
    </source>
</evidence>
<reference evidence="3" key="2">
    <citation type="journal article" date="2017" name="Nat. Plants">
        <title>The Aegilops tauschii genome reveals multiple impacts of transposons.</title>
        <authorList>
            <person name="Zhao G."/>
            <person name="Zou C."/>
            <person name="Li K."/>
            <person name="Wang K."/>
            <person name="Li T."/>
            <person name="Gao L."/>
            <person name="Zhang X."/>
            <person name="Wang H."/>
            <person name="Yang Z."/>
            <person name="Liu X."/>
            <person name="Jiang W."/>
            <person name="Mao L."/>
            <person name="Kong X."/>
            <person name="Jiao Y."/>
            <person name="Jia J."/>
        </authorList>
    </citation>
    <scope>NUCLEOTIDE SEQUENCE [LARGE SCALE GENOMIC DNA]</scope>
    <source>
        <strain evidence="3">cv. AL8/78</strain>
    </source>
</reference>
<reference evidence="3" key="1">
    <citation type="journal article" date="2014" name="Science">
        <title>Ancient hybridizations among the ancestral genomes of bread wheat.</title>
        <authorList>
            <consortium name="International Wheat Genome Sequencing Consortium,"/>
            <person name="Marcussen T."/>
            <person name="Sandve S.R."/>
            <person name="Heier L."/>
            <person name="Spannagl M."/>
            <person name="Pfeifer M."/>
            <person name="Jakobsen K.S."/>
            <person name="Wulff B.B."/>
            <person name="Steuernagel B."/>
            <person name="Mayer K.F."/>
            <person name="Olsen O.A."/>
        </authorList>
    </citation>
    <scope>NUCLEOTIDE SEQUENCE [LARGE SCALE GENOMIC DNA]</scope>
    <source>
        <strain evidence="3">cv. AL8/78</strain>
    </source>
</reference>
<keyword evidence="3" id="KW-1185">Reference proteome</keyword>
<dbReference type="InterPro" id="IPR004332">
    <property type="entry name" value="Transposase_MuDR"/>
</dbReference>
<evidence type="ECO:0000259" key="1">
    <source>
        <dbReference type="Pfam" id="PF03108"/>
    </source>
</evidence>
<name>A0A453PZA1_AEGTS</name>
<dbReference type="Gramene" id="AET6Gv20925200.1">
    <property type="protein sequence ID" value="AET6Gv20925200.1"/>
    <property type="gene ID" value="AET6Gv20925200"/>
</dbReference>
<dbReference type="PANTHER" id="PTHR31973:SF187">
    <property type="entry name" value="MUTATOR TRANSPOSASE MUDRA PROTEIN"/>
    <property type="match status" value="1"/>
</dbReference>
<reference evidence="2" key="4">
    <citation type="submission" date="2019-03" db="UniProtKB">
        <authorList>
            <consortium name="EnsemblPlants"/>
        </authorList>
    </citation>
    <scope>IDENTIFICATION</scope>
</reference>
<dbReference type="EnsemblPlants" id="AET6Gv20925200.1">
    <property type="protein sequence ID" value="AET6Gv20925200.1"/>
    <property type="gene ID" value="AET6Gv20925200"/>
</dbReference>
<dbReference type="AlphaFoldDB" id="A0A453PZA1"/>
<dbReference type="PANTHER" id="PTHR31973">
    <property type="entry name" value="POLYPROTEIN, PUTATIVE-RELATED"/>
    <property type="match status" value="1"/>
</dbReference>
<sequence length="190" mass="22377">MEVQLEGEEDDWNYDSSNEDYIYDEDSDGQIVKRKSKFPRYNNDTEIPHFSLSMVFRSKNQLCKALRRYGIVTKRSIEFLKSESDRVRAKCGWPGCPWLLYAAKNSRTSRMQVVTFNDEHHCAQNRQNKLVTTKVLAQRYEHFILANPMWKIDSMKATVLQDMFADVSTSKCKHAKKLVMDKLMCRMKNE</sequence>
<feature type="domain" description="Transposase MuDR plant" evidence="1">
    <location>
        <begin position="55"/>
        <end position="113"/>
    </location>
</feature>
<dbReference type="Proteomes" id="UP000015105">
    <property type="component" value="Chromosome 6D"/>
</dbReference>